<feature type="region of interest" description="Disordered" evidence="2">
    <location>
        <begin position="470"/>
        <end position="489"/>
    </location>
</feature>
<evidence type="ECO:0000313" key="4">
    <source>
        <dbReference type="Proteomes" id="UP000807769"/>
    </source>
</evidence>
<keyword evidence="1" id="KW-0175">Coiled coil</keyword>
<feature type="compositionally biased region" description="Low complexity" evidence="2">
    <location>
        <begin position="634"/>
        <end position="649"/>
    </location>
</feature>
<name>A0A9P7JER7_9AGAM</name>
<feature type="compositionally biased region" description="Pro residues" evidence="2">
    <location>
        <begin position="397"/>
        <end position="411"/>
    </location>
</feature>
<feature type="compositionally biased region" description="Polar residues" evidence="2">
    <location>
        <begin position="90"/>
        <end position="104"/>
    </location>
</feature>
<evidence type="ECO:0000313" key="3">
    <source>
        <dbReference type="EMBL" id="KAG1818999.1"/>
    </source>
</evidence>
<keyword evidence="4" id="KW-1185">Reference proteome</keyword>
<dbReference type="Proteomes" id="UP000807769">
    <property type="component" value="Unassembled WGS sequence"/>
</dbReference>
<feature type="compositionally biased region" description="Polar residues" evidence="2">
    <location>
        <begin position="295"/>
        <end position="306"/>
    </location>
</feature>
<feature type="compositionally biased region" description="Polar residues" evidence="2">
    <location>
        <begin position="21"/>
        <end position="32"/>
    </location>
</feature>
<feature type="region of interest" description="Disordered" evidence="2">
    <location>
        <begin position="241"/>
        <end position="449"/>
    </location>
</feature>
<dbReference type="RefSeq" id="XP_041194676.1">
    <property type="nucleotide sequence ID" value="XM_041332680.1"/>
</dbReference>
<feature type="compositionally biased region" description="Polar residues" evidence="2">
    <location>
        <begin position="216"/>
        <end position="227"/>
    </location>
</feature>
<feature type="compositionally biased region" description="Low complexity" evidence="2">
    <location>
        <begin position="348"/>
        <end position="361"/>
    </location>
</feature>
<dbReference type="OrthoDB" id="2804750at2759"/>
<feature type="region of interest" description="Disordered" evidence="2">
    <location>
        <begin position="603"/>
        <end position="622"/>
    </location>
</feature>
<comment type="caution">
    <text evidence="3">The sequence shown here is derived from an EMBL/GenBank/DDBJ whole genome shotgun (WGS) entry which is preliminary data.</text>
</comment>
<feature type="region of interest" description="Disordered" evidence="2">
    <location>
        <begin position="634"/>
        <end position="682"/>
    </location>
</feature>
<gene>
    <name evidence="3" type="ORF">BJ212DRAFT_1298298</name>
</gene>
<dbReference type="GeneID" id="64626697"/>
<proteinExistence type="predicted"/>
<evidence type="ECO:0000256" key="1">
    <source>
        <dbReference type="SAM" id="Coils"/>
    </source>
</evidence>
<feature type="compositionally biased region" description="Basic residues" evidence="2">
    <location>
        <begin position="363"/>
        <end position="372"/>
    </location>
</feature>
<feature type="compositionally biased region" description="Basic and acidic residues" evidence="2">
    <location>
        <begin position="573"/>
        <end position="587"/>
    </location>
</feature>
<feature type="compositionally biased region" description="Polar residues" evidence="2">
    <location>
        <begin position="129"/>
        <end position="157"/>
    </location>
</feature>
<organism evidence="3 4">
    <name type="scientific">Suillus subaureus</name>
    <dbReference type="NCBI Taxonomy" id="48587"/>
    <lineage>
        <taxon>Eukaryota</taxon>
        <taxon>Fungi</taxon>
        <taxon>Dikarya</taxon>
        <taxon>Basidiomycota</taxon>
        <taxon>Agaricomycotina</taxon>
        <taxon>Agaricomycetes</taxon>
        <taxon>Agaricomycetidae</taxon>
        <taxon>Boletales</taxon>
        <taxon>Suillineae</taxon>
        <taxon>Suillaceae</taxon>
        <taxon>Suillus</taxon>
    </lineage>
</organism>
<dbReference type="AlphaFoldDB" id="A0A9P7JER7"/>
<dbReference type="EMBL" id="JABBWG010000010">
    <property type="protein sequence ID" value="KAG1818999.1"/>
    <property type="molecule type" value="Genomic_DNA"/>
</dbReference>
<evidence type="ECO:0000256" key="2">
    <source>
        <dbReference type="SAM" id="MobiDB-lite"/>
    </source>
</evidence>
<feature type="compositionally biased region" description="Low complexity" evidence="2">
    <location>
        <begin position="412"/>
        <end position="442"/>
    </location>
</feature>
<feature type="compositionally biased region" description="Polar residues" evidence="2">
    <location>
        <begin position="168"/>
        <end position="181"/>
    </location>
</feature>
<feature type="compositionally biased region" description="Polar residues" evidence="2">
    <location>
        <begin position="64"/>
        <end position="80"/>
    </location>
</feature>
<protein>
    <submittedName>
        <fullName evidence="3">Uncharacterized protein</fullName>
    </submittedName>
</protein>
<feature type="coiled-coil region" evidence="1">
    <location>
        <begin position="513"/>
        <end position="547"/>
    </location>
</feature>
<feature type="compositionally biased region" description="Polar residues" evidence="2">
    <location>
        <begin position="275"/>
        <end position="288"/>
    </location>
</feature>
<reference evidence="3" key="1">
    <citation type="journal article" date="2020" name="New Phytol.">
        <title>Comparative genomics reveals dynamic genome evolution in host specialist ectomycorrhizal fungi.</title>
        <authorList>
            <person name="Lofgren L.A."/>
            <person name="Nguyen N.H."/>
            <person name="Vilgalys R."/>
            <person name="Ruytinx J."/>
            <person name="Liao H.L."/>
            <person name="Branco S."/>
            <person name="Kuo A."/>
            <person name="LaButti K."/>
            <person name="Lipzen A."/>
            <person name="Andreopoulos W."/>
            <person name="Pangilinan J."/>
            <person name="Riley R."/>
            <person name="Hundley H."/>
            <person name="Na H."/>
            <person name="Barry K."/>
            <person name="Grigoriev I.V."/>
            <person name="Stajich J.E."/>
            <person name="Kennedy P.G."/>
        </authorList>
    </citation>
    <scope>NUCLEOTIDE SEQUENCE</scope>
    <source>
        <strain evidence="3">MN1</strain>
    </source>
</reference>
<feature type="region of interest" description="Disordered" evidence="2">
    <location>
        <begin position="573"/>
        <end position="598"/>
    </location>
</feature>
<sequence>MTGIPTPQRSRTKTPDLSEIFRSSHSSRQLPKTTGAHPDTPSEEKHKSRRSMLPFLGRKKTERSFASSSALPRKSTNPPSGSVGKELLTVASTADGSPSDQRLPSTLPPLNVSPPSLGSKFAAHFSPLRSPTKTFKARCSSSYKSANTPPTHSSATLSLPVADCRGTSLESCSSSVNSRSATPKPPVQPPAQSVPHYERLDDFSDLFTLPEDYSKPTKSAQKASTLSPVVVNAVNGSKKCAELSPATPLTPVSPTPPSTPRLQFPIPPSSFGLISMTSEKSSPQYSHTSSKREPTTPSSKHSNSSLKLPAASPQHRFSVSRERRSDRVATAGITSEDESDRARAFSLSGSDTDASRATDSSVRSRRGRHHSALPKASAMKRPAPLQRAPSSSEKLPSGPPPSAPLPSPPPSARLAPRLPISSLPVGPSTNSVPSSSTVHSPSIASRPRANTLSAATSLSSAKLAAWMAPRANAQDKHTPADTQQPASEDDLKSALALQNRKYAQLQEYAVTITKKFEDEKTSMTKTIQMLEREIRKKVREIEGLRWLVIHNGGAADIDAAANLARASLITLDDGERSDASRAMDPMRGETPSQSTRRGLGLDYLDQASSSGPSLEPPLPEFGIAASASSSRSSLSLPMLTPSATSSLSAIPEQHGEISRAERQKAKEERRASRALRRISSSSMSSATSGAFMAYPPLPTDHTFDSQPSMENVLEKLQGMIWEAKDNYKFAWVRSRCERRCPSESCRTRTELRVDSLAMSATTSI</sequence>
<feature type="compositionally biased region" description="Basic and acidic residues" evidence="2">
    <location>
        <begin position="653"/>
        <end position="671"/>
    </location>
</feature>
<accession>A0A9P7JER7</accession>
<feature type="region of interest" description="Disordered" evidence="2">
    <location>
        <begin position="1"/>
        <end position="229"/>
    </location>
</feature>